<dbReference type="PANTHER" id="PTHR43157:SF31">
    <property type="entry name" value="PHOSPHATIDYLINOSITOL-GLYCAN BIOSYNTHESIS CLASS F PROTEIN"/>
    <property type="match status" value="1"/>
</dbReference>
<evidence type="ECO:0008006" key="4">
    <source>
        <dbReference type="Google" id="ProtNLM"/>
    </source>
</evidence>
<dbReference type="GO" id="GO:0016491">
    <property type="term" value="F:oxidoreductase activity"/>
    <property type="evidence" value="ECO:0007669"/>
    <property type="project" value="UniProtKB-KW"/>
</dbReference>
<reference evidence="2" key="1">
    <citation type="submission" date="2023-03" db="EMBL/GenBank/DDBJ databases">
        <title>Massive genome expansion in bonnet fungi (Mycena s.s.) driven by repeated elements and novel gene families across ecological guilds.</title>
        <authorList>
            <consortium name="Lawrence Berkeley National Laboratory"/>
            <person name="Harder C.B."/>
            <person name="Miyauchi S."/>
            <person name="Viragh M."/>
            <person name="Kuo A."/>
            <person name="Thoen E."/>
            <person name="Andreopoulos B."/>
            <person name="Lu D."/>
            <person name="Skrede I."/>
            <person name="Drula E."/>
            <person name="Henrissat B."/>
            <person name="Morin E."/>
            <person name="Kohler A."/>
            <person name="Barry K."/>
            <person name="LaButti K."/>
            <person name="Morin E."/>
            <person name="Salamov A."/>
            <person name="Lipzen A."/>
            <person name="Mereny Z."/>
            <person name="Hegedus B."/>
            <person name="Baldrian P."/>
            <person name="Stursova M."/>
            <person name="Weitz H."/>
            <person name="Taylor A."/>
            <person name="Grigoriev I.V."/>
            <person name="Nagy L.G."/>
            <person name="Martin F."/>
            <person name="Kauserud H."/>
        </authorList>
    </citation>
    <scope>NUCLEOTIDE SEQUENCE</scope>
    <source>
        <strain evidence="2">CBHHK182m</strain>
    </source>
</reference>
<accession>A0AAD7NV46</accession>
<dbReference type="Proteomes" id="UP001215598">
    <property type="component" value="Unassembled WGS sequence"/>
</dbReference>
<dbReference type="InterPro" id="IPR036291">
    <property type="entry name" value="NAD(P)-bd_dom_sf"/>
</dbReference>
<proteinExistence type="predicted"/>
<gene>
    <name evidence="2" type="ORF">B0H16DRAFT_1301756</name>
</gene>
<dbReference type="PANTHER" id="PTHR43157">
    <property type="entry name" value="PHOSPHATIDYLINOSITOL-GLYCAN BIOSYNTHESIS CLASS F PROTEIN-RELATED"/>
    <property type="match status" value="1"/>
</dbReference>
<dbReference type="InterPro" id="IPR002347">
    <property type="entry name" value="SDR_fam"/>
</dbReference>
<dbReference type="SUPFAM" id="SSF51735">
    <property type="entry name" value="NAD(P)-binding Rossmann-fold domains"/>
    <property type="match status" value="1"/>
</dbReference>
<dbReference type="PRINTS" id="PR00081">
    <property type="entry name" value="GDHRDH"/>
</dbReference>
<keyword evidence="3" id="KW-1185">Reference proteome</keyword>
<name>A0AAD7NV46_9AGAR</name>
<dbReference type="Pfam" id="PF00106">
    <property type="entry name" value="adh_short"/>
    <property type="match status" value="1"/>
</dbReference>
<organism evidence="2 3">
    <name type="scientific">Mycena metata</name>
    <dbReference type="NCBI Taxonomy" id="1033252"/>
    <lineage>
        <taxon>Eukaryota</taxon>
        <taxon>Fungi</taxon>
        <taxon>Dikarya</taxon>
        <taxon>Basidiomycota</taxon>
        <taxon>Agaricomycotina</taxon>
        <taxon>Agaricomycetes</taxon>
        <taxon>Agaricomycetidae</taxon>
        <taxon>Agaricales</taxon>
        <taxon>Marasmiineae</taxon>
        <taxon>Mycenaceae</taxon>
        <taxon>Mycena</taxon>
    </lineage>
</organism>
<evidence type="ECO:0000313" key="2">
    <source>
        <dbReference type="EMBL" id="KAJ7777253.1"/>
    </source>
</evidence>
<evidence type="ECO:0000256" key="1">
    <source>
        <dbReference type="ARBA" id="ARBA00023002"/>
    </source>
</evidence>
<protein>
    <recommendedName>
        <fullName evidence="4">NAD(P)-binding protein</fullName>
    </recommendedName>
</protein>
<dbReference type="EMBL" id="JARKIB010000008">
    <property type="protein sequence ID" value="KAJ7777253.1"/>
    <property type="molecule type" value="Genomic_DNA"/>
</dbReference>
<keyword evidence="1" id="KW-0560">Oxidoreductase</keyword>
<comment type="caution">
    <text evidence="2">The sequence shown here is derived from an EMBL/GenBank/DDBJ whole genome shotgun (WGS) entry which is preliminary data.</text>
</comment>
<dbReference type="AlphaFoldDB" id="A0AAD7NV46"/>
<dbReference type="Gene3D" id="3.40.50.720">
    <property type="entry name" value="NAD(P)-binding Rossmann-like Domain"/>
    <property type="match status" value="1"/>
</dbReference>
<evidence type="ECO:0000313" key="3">
    <source>
        <dbReference type="Proteomes" id="UP001215598"/>
    </source>
</evidence>
<sequence>MRRGSLSFIAGQMKKQKDVVKAHLTGETVLVLGANTGIGLEASKHFASMNPARLIMACRSESKGKAAVEKLRADTGYAKAEVWIVDLADFASVTRFADKFEQDGGRLDILVEDAGMGPSSKYESTTDGWEASLQVNCLSTPLVALRLLPTMIRTGQEHCTTPRIVVVSSEMHYYVDIEKSVCKKPGIIKTLGSSEYCTKKIMANRYRVTKLLNVFFVRALNARLLSSTPLIVNAVNPSYCASDLRRGFTGITAAFDRLTEKCLAFSPEMGSRRLVWAAVGEPEQPNQLRGEYINACVVEEVSDFVLAHGKVQDSIWDESVEMLGQVDPKVTVNVDKYLSTVIA</sequence>